<keyword evidence="5" id="KW-0677">Repeat</keyword>
<keyword evidence="6" id="KW-1133">Transmembrane helix</keyword>
<dbReference type="PANTHER" id="PTHR47535:SF2">
    <property type="entry name" value="NESPRIN-3"/>
    <property type="match status" value="1"/>
</dbReference>
<evidence type="ECO:0000256" key="12">
    <source>
        <dbReference type="ARBA" id="ARBA00060457"/>
    </source>
</evidence>
<name>A0ABD6EQM8_9BILA</name>
<dbReference type="GO" id="GO:0005737">
    <property type="term" value="C:cytoplasm"/>
    <property type="evidence" value="ECO:0007669"/>
    <property type="project" value="UniProtKB-ARBA"/>
</dbReference>
<dbReference type="InterPro" id="IPR001715">
    <property type="entry name" value="CH_dom"/>
</dbReference>
<evidence type="ECO:0000256" key="4">
    <source>
        <dbReference type="ARBA" id="ARBA00022692"/>
    </source>
</evidence>
<comment type="subcellular location">
    <subcellularLocation>
        <location evidence="1">Cytoplasm</location>
        <location evidence="1">Cytoskeleton</location>
    </subcellularLocation>
    <subcellularLocation>
        <location evidence="12">Endomembrane system</location>
        <topology evidence="12">Single-pass type IV membrane protein</topology>
        <orientation evidence="12">Cytoplasmic side</orientation>
    </subcellularLocation>
    <subcellularLocation>
        <location evidence="2">Nucleus membrane</location>
        <topology evidence="2">Single-pass membrane protein</topology>
        <orientation evidence="2">Cytoplasmic side</orientation>
    </subcellularLocation>
    <subcellularLocation>
        <location evidence="13">Nucleus membrane</location>
        <topology evidence="13">Single-pass type IV membrane protein</topology>
    </subcellularLocation>
</comment>
<evidence type="ECO:0000256" key="6">
    <source>
        <dbReference type="ARBA" id="ARBA00022989"/>
    </source>
</evidence>
<feature type="domain" description="Calponin-homology (CH)" evidence="15">
    <location>
        <begin position="1"/>
        <end position="81"/>
    </location>
</feature>
<keyword evidence="9" id="KW-0009">Actin-binding</keyword>
<evidence type="ECO:0000256" key="10">
    <source>
        <dbReference type="ARBA" id="ARBA00023212"/>
    </source>
</evidence>
<keyword evidence="3" id="KW-0963">Cytoplasm</keyword>
<comment type="caution">
    <text evidence="16">The sequence shown here is derived from an EMBL/GenBank/DDBJ whole genome shotgun (WGS) entry which is preliminary data.</text>
</comment>
<evidence type="ECO:0000256" key="5">
    <source>
        <dbReference type="ARBA" id="ARBA00022737"/>
    </source>
</evidence>
<dbReference type="InterPro" id="IPR036872">
    <property type="entry name" value="CH_dom_sf"/>
</dbReference>
<dbReference type="EMBL" id="JBGFUD010008572">
    <property type="protein sequence ID" value="MFH4982146.1"/>
    <property type="molecule type" value="Genomic_DNA"/>
</dbReference>
<evidence type="ECO:0000256" key="9">
    <source>
        <dbReference type="ARBA" id="ARBA00023203"/>
    </source>
</evidence>
<accession>A0ABD6EQM8</accession>
<evidence type="ECO:0000256" key="7">
    <source>
        <dbReference type="ARBA" id="ARBA00023054"/>
    </source>
</evidence>
<sequence length="895" mass="103546">MDRSWKDGVAFNALVHRSRPDVVDMEEVLQNSPRQNLEQAFHLADEHLHIRPLLAVEDMMCEKPDKLSVITYVSQFIKAPKLLRPVDISSPLDDRSLVVWIERTLSTYENAIRSPFFDQYEIFMRLRREYFDHRHAYNVFRENATGISEAEGNRIDNEWRRLGDLLMQWGHALDSELPDTLSEITQWLCSAEHIVRASIELRVDEPMQTLDRIIAAVDQHKAHFTKYALFSEKFQSIYLSGKADGKDVSSGFLEPIKIRMDILSGEAPRRLDYLHFLSSHYQILAYVEVLNEKIEKWKSGDSLMLVQSWIIEYKTELADEPERKLHHLLGRFKEVVAQNGDEDQRQVLANCEEVSKETVEKFRELRPYLESLLSYWKEFESSFAKVDSVIRCSEEARRNLMNSDANNALRRCEHARDGIVRMSSSSGREIVNQRLAELRGRVNALSKYSLGGRLVNIQQPLESAKITAATALPSQRPPKHVSRIREWIANVSSLMHERISSLKKLEEYSDKIMTCQRDVQAVESERLSSFRSRAAEDDELMSEYRRMKNMLKLRAQSIRDVRPLFVAFEKKSADVSDMLTTGLESGISIEKVRECEDMMKPMKMLVESLGREEYEPWVDLSGVTEIMDDLMSTLALLRETEEEVIGEDEMAKIISEKEELIRAHPETWLEYEQQKRNVEKIDEKSTGCRLSEEELKNLNERWEIKEKSANKFKELLQKADVLEKKLADESRTVMVEKICLEIDDLIGQCDVFEESLDILRDMCLKKLESVQQMANNSSRRAEQRINELSLVGEADLNIAVDVLKASSFYCYGICALFFQPFAGHRLFRRCLSYSATEMFFLSFCIESSITRCLGMLTCCIFIEKESVYINTGTKGKGETRNYSSSDAHTILGVEW</sequence>
<evidence type="ECO:0000256" key="3">
    <source>
        <dbReference type="ARBA" id="ARBA00022490"/>
    </source>
</evidence>
<evidence type="ECO:0000256" key="14">
    <source>
        <dbReference type="SAM" id="Coils"/>
    </source>
</evidence>
<evidence type="ECO:0000313" key="17">
    <source>
        <dbReference type="Proteomes" id="UP001608902"/>
    </source>
</evidence>
<keyword evidence="11" id="KW-0539">Nucleus</keyword>
<reference evidence="16 17" key="1">
    <citation type="submission" date="2024-08" db="EMBL/GenBank/DDBJ databases">
        <title>Gnathostoma spinigerum genome.</title>
        <authorList>
            <person name="Gonzalez-Bertolin B."/>
            <person name="Monzon S."/>
            <person name="Zaballos A."/>
            <person name="Jimenez P."/>
            <person name="Dekumyoy P."/>
            <person name="Varona S."/>
            <person name="Cuesta I."/>
            <person name="Sumanam S."/>
            <person name="Adisakwattana P."/>
            <person name="Gasser R.B."/>
            <person name="Hernandez-Gonzalez A."/>
            <person name="Young N.D."/>
            <person name="Perteguer M.J."/>
        </authorList>
    </citation>
    <scope>NUCLEOTIDE SEQUENCE [LARGE SCALE GENOMIC DNA]</scope>
    <source>
        <strain evidence="16">AL3</strain>
        <tissue evidence="16">Liver</tissue>
    </source>
</reference>
<keyword evidence="17" id="KW-1185">Reference proteome</keyword>
<gene>
    <name evidence="16" type="ORF">AB6A40_008855</name>
</gene>
<dbReference type="Proteomes" id="UP001608902">
    <property type="component" value="Unassembled WGS sequence"/>
</dbReference>
<evidence type="ECO:0000256" key="2">
    <source>
        <dbReference type="ARBA" id="ARBA00004528"/>
    </source>
</evidence>
<keyword evidence="10" id="KW-0206">Cytoskeleton</keyword>
<evidence type="ECO:0000256" key="1">
    <source>
        <dbReference type="ARBA" id="ARBA00004245"/>
    </source>
</evidence>
<dbReference type="Pfam" id="PF00307">
    <property type="entry name" value="CH"/>
    <property type="match status" value="1"/>
</dbReference>
<feature type="coiled-coil region" evidence="14">
    <location>
        <begin position="705"/>
        <end position="732"/>
    </location>
</feature>
<dbReference type="SUPFAM" id="SSF47576">
    <property type="entry name" value="Calponin-homology domain, CH-domain"/>
    <property type="match status" value="1"/>
</dbReference>
<dbReference type="InterPro" id="IPR052403">
    <property type="entry name" value="LINC-complex_assoc"/>
</dbReference>
<proteinExistence type="predicted"/>
<evidence type="ECO:0000259" key="15">
    <source>
        <dbReference type="PROSITE" id="PS50021"/>
    </source>
</evidence>
<keyword evidence="7 14" id="KW-0175">Coiled coil</keyword>
<evidence type="ECO:0000256" key="11">
    <source>
        <dbReference type="ARBA" id="ARBA00023242"/>
    </source>
</evidence>
<dbReference type="Gene3D" id="1.10.418.10">
    <property type="entry name" value="Calponin-like domain"/>
    <property type="match status" value="1"/>
</dbReference>
<dbReference type="PROSITE" id="PS50021">
    <property type="entry name" value="CH"/>
    <property type="match status" value="1"/>
</dbReference>
<protein>
    <recommendedName>
        <fullName evidence="15">Calponin-homology (CH) domain-containing protein</fullName>
    </recommendedName>
</protein>
<evidence type="ECO:0000256" key="8">
    <source>
        <dbReference type="ARBA" id="ARBA00023136"/>
    </source>
</evidence>
<dbReference type="GO" id="GO:0003779">
    <property type="term" value="F:actin binding"/>
    <property type="evidence" value="ECO:0007669"/>
    <property type="project" value="UniProtKB-KW"/>
</dbReference>
<dbReference type="PANTHER" id="PTHR47535">
    <property type="entry name" value="MUSCLE-SPECIFIC PROTEIN 300 KDA, ISOFORM G"/>
    <property type="match status" value="1"/>
</dbReference>
<dbReference type="SMART" id="SM00033">
    <property type="entry name" value="CH"/>
    <property type="match status" value="1"/>
</dbReference>
<dbReference type="AlphaFoldDB" id="A0ABD6EQM8"/>
<dbReference type="GO" id="GO:0005856">
    <property type="term" value="C:cytoskeleton"/>
    <property type="evidence" value="ECO:0007669"/>
    <property type="project" value="UniProtKB-SubCell"/>
</dbReference>
<dbReference type="GO" id="GO:0031965">
    <property type="term" value="C:nuclear membrane"/>
    <property type="evidence" value="ECO:0007669"/>
    <property type="project" value="UniProtKB-SubCell"/>
</dbReference>
<dbReference type="FunFam" id="1.10.418.10:FF:000099">
    <property type="entry name" value="Nuclear anchorage protein 1"/>
    <property type="match status" value="1"/>
</dbReference>
<organism evidence="16 17">
    <name type="scientific">Gnathostoma spinigerum</name>
    <dbReference type="NCBI Taxonomy" id="75299"/>
    <lineage>
        <taxon>Eukaryota</taxon>
        <taxon>Metazoa</taxon>
        <taxon>Ecdysozoa</taxon>
        <taxon>Nematoda</taxon>
        <taxon>Chromadorea</taxon>
        <taxon>Rhabditida</taxon>
        <taxon>Spirurina</taxon>
        <taxon>Gnathostomatomorpha</taxon>
        <taxon>Gnathostomatoidea</taxon>
        <taxon>Gnathostomatidae</taxon>
        <taxon>Gnathostoma</taxon>
    </lineage>
</organism>
<keyword evidence="4" id="KW-0812">Transmembrane</keyword>
<keyword evidence="8" id="KW-0472">Membrane</keyword>
<evidence type="ECO:0000313" key="16">
    <source>
        <dbReference type="EMBL" id="MFH4982146.1"/>
    </source>
</evidence>
<evidence type="ECO:0000256" key="13">
    <source>
        <dbReference type="ARBA" id="ARBA00060498"/>
    </source>
</evidence>